<sequence>MLLYFKYKIVLFESKVTAQKVCFRMWKALLIALVVAGAFATETNETSTGGTKDETAGGHYYGNSGYGYQPPPPPIGYNPYPQPAYTPPLVDDYVCDIDASILVVTNADRDDGYGGGYGNNGGGYGNNNGGAYGNNNGGGYGNNGGGGYGGGHHHHHNKPNADRLKCSVIANFDEATCTSCCQIAARRDRSIPSKSIIGFIVDETQLDYDQNDNNYNNGPYRAKRGASETYGVGASPPATSSRPSAPYYPPRSAPVTPVVYASPANPLGPRGRCVCCAPRKFGVPHFSPPRYGY</sequence>
<accession>A0AC35GVT2</accession>
<dbReference type="WBParaSite" id="PS1159_v2.g9096.t1">
    <property type="protein sequence ID" value="PS1159_v2.g9096.t1"/>
    <property type="gene ID" value="PS1159_v2.g9096"/>
</dbReference>
<organism evidence="1 2">
    <name type="scientific">Panagrolaimus sp. PS1159</name>
    <dbReference type="NCBI Taxonomy" id="55785"/>
    <lineage>
        <taxon>Eukaryota</taxon>
        <taxon>Metazoa</taxon>
        <taxon>Ecdysozoa</taxon>
        <taxon>Nematoda</taxon>
        <taxon>Chromadorea</taxon>
        <taxon>Rhabditida</taxon>
        <taxon>Tylenchina</taxon>
        <taxon>Panagrolaimomorpha</taxon>
        <taxon>Panagrolaimoidea</taxon>
        <taxon>Panagrolaimidae</taxon>
        <taxon>Panagrolaimus</taxon>
    </lineage>
</organism>
<proteinExistence type="predicted"/>
<protein>
    <submittedName>
        <fullName evidence="2">Uncharacterized protein</fullName>
    </submittedName>
</protein>
<reference evidence="2" key="1">
    <citation type="submission" date="2022-11" db="UniProtKB">
        <authorList>
            <consortium name="WormBaseParasite"/>
        </authorList>
    </citation>
    <scope>IDENTIFICATION</scope>
</reference>
<name>A0AC35GVT2_9BILA</name>
<evidence type="ECO:0000313" key="2">
    <source>
        <dbReference type="WBParaSite" id="PS1159_v2.g9096.t1"/>
    </source>
</evidence>
<evidence type="ECO:0000313" key="1">
    <source>
        <dbReference type="Proteomes" id="UP000887580"/>
    </source>
</evidence>
<dbReference type="Proteomes" id="UP000887580">
    <property type="component" value="Unplaced"/>
</dbReference>